<dbReference type="EMBL" id="DS499598">
    <property type="protein sequence ID" value="EDP50800.1"/>
    <property type="molecule type" value="Genomic_DNA"/>
</dbReference>
<sequence>MSPALGNDTNCGVAGLALAVQYTTKAWIRWMLPRVSSPRRIWGLEDILYAAGYAFDIAHMVLIQRRLVFKLETSPDPSDALTSFENGLGRHMWFLSDAERTLALKNEFISQPLGEWTFTSGDVATHGCLLAVTASMLSRSGMMCFLYTCFSSIDKQIRLSIIVCMAIQVVVNSVTIIQIVVQCGPHPYHAVRDALSSFLAIADRRWLRGFNTTIDFFLTALSAVQLWRYTLRATDAAPAKHKLPFSRIRRMPRQALFRRIWQTISLSGPLLISGIASIVKTYITLSPLSCGSKNYSILLASLAPMIRLFVSMVSTDKGQCGPYWSNSRSKNSHPGLELNSQPHTQERRAVLMAVFADEKIVQYTGEEWQRAGSRTHHGRRNSDVQDGSNKVTVRTDIVVRVSSDEASTERLVV</sequence>
<dbReference type="AlphaFoldDB" id="B0Y551"/>
<keyword evidence="9" id="KW-1185">Reference proteome</keyword>
<evidence type="ECO:0000256" key="6">
    <source>
        <dbReference type="SAM" id="MobiDB-lite"/>
    </source>
</evidence>
<evidence type="ECO:0000256" key="5">
    <source>
        <dbReference type="ARBA" id="ARBA00038359"/>
    </source>
</evidence>
<keyword evidence="2" id="KW-0812">Transmembrane</keyword>
<name>B0Y551_ASPFC</name>
<dbReference type="InterPro" id="IPR049326">
    <property type="entry name" value="Rhodopsin_dom_fungi"/>
</dbReference>
<evidence type="ECO:0000259" key="7">
    <source>
        <dbReference type="Pfam" id="PF20684"/>
    </source>
</evidence>
<evidence type="ECO:0000256" key="3">
    <source>
        <dbReference type="ARBA" id="ARBA00022989"/>
    </source>
</evidence>
<evidence type="ECO:0000256" key="2">
    <source>
        <dbReference type="ARBA" id="ARBA00022692"/>
    </source>
</evidence>
<dbReference type="InterPro" id="IPR052337">
    <property type="entry name" value="SAT4-like"/>
</dbReference>
<evidence type="ECO:0000256" key="4">
    <source>
        <dbReference type="ARBA" id="ARBA00023136"/>
    </source>
</evidence>
<dbReference type="PANTHER" id="PTHR33048">
    <property type="entry name" value="PTH11-LIKE INTEGRAL MEMBRANE PROTEIN (AFU_ORTHOLOGUE AFUA_5G11245)"/>
    <property type="match status" value="1"/>
</dbReference>
<keyword evidence="3" id="KW-1133">Transmembrane helix</keyword>
<dbReference type="PANTHER" id="PTHR33048:SF129">
    <property type="entry name" value="INTEGRAL MEMBRANE PROTEIN-RELATED"/>
    <property type="match status" value="1"/>
</dbReference>
<comment type="similarity">
    <text evidence="5">Belongs to the SAT4 family.</text>
</comment>
<evidence type="ECO:0000256" key="1">
    <source>
        <dbReference type="ARBA" id="ARBA00004141"/>
    </source>
</evidence>
<keyword evidence="4" id="KW-0472">Membrane</keyword>
<dbReference type="Proteomes" id="UP000001699">
    <property type="component" value="Unassembled WGS sequence"/>
</dbReference>
<gene>
    <name evidence="8" type="ORF">AFUB_071410</name>
</gene>
<dbReference type="HOGENOM" id="CLU_050086_0_0_1"/>
<dbReference type="OrthoDB" id="5429740at2759"/>
<evidence type="ECO:0000313" key="8">
    <source>
        <dbReference type="EMBL" id="EDP50800.1"/>
    </source>
</evidence>
<dbReference type="GO" id="GO:0016020">
    <property type="term" value="C:membrane"/>
    <property type="evidence" value="ECO:0007669"/>
    <property type="project" value="UniProtKB-SubCell"/>
</dbReference>
<reference evidence="8 9" key="1">
    <citation type="journal article" date="2008" name="PLoS Genet.">
        <title>Genomic islands in the pathogenic filamentous fungus Aspergillus fumigatus.</title>
        <authorList>
            <person name="Fedorova N.D."/>
            <person name="Khaldi N."/>
            <person name="Joardar V.S."/>
            <person name="Maiti R."/>
            <person name="Amedeo P."/>
            <person name="Anderson M.J."/>
            <person name="Crabtree J."/>
            <person name="Silva J.C."/>
            <person name="Badger J.H."/>
            <person name="Albarraq A."/>
            <person name="Angiuoli S."/>
            <person name="Bussey H."/>
            <person name="Bowyer P."/>
            <person name="Cotty P.J."/>
            <person name="Dyer P.S."/>
            <person name="Egan A."/>
            <person name="Galens K."/>
            <person name="Fraser-Liggett C.M."/>
            <person name="Haas B.J."/>
            <person name="Inman J.M."/>
            <person name="Kent R."/>
            <person name="Lemieux S."/>
            <person name="Malavazi I."/>
            <person name="Orvis J."/>
            <person name="Roemer T."/>
            <person name="Ronning C.M."/>
            <person name="Sundaram J.P."/>
            <person name="Sutton G."/>
            <person name="Turner G."/>
            <person name="Venter J.C."/>
            <person name="White O.R."/>
            <person name="Whitty B.R."/>
            <person name="Youngman P."/>
            <person name="Wolfe K.H."/>
            <person name="Goldman G.H."/>
            <person name="Wortman J.R."/>
            <person name="Jiang B."/>
            <person name="Denning D.W."/>
            <person name="Nierman W.C."/>
        </authorList>
    </citation>
    <scope>NUCLEOTIDE SEQUENCE [LARGE SCALE GENOMIC DNA]</scope>
    <source>
        <strain evidence="9">CBS 144.89 / FGSC A1163 / CEA10</strain>
    </source>
</reference>
<organism evidence="8 9">
    <name type="scientific">Aspergillus fumigatus (strain CBS 144.89 / FGSC A1163 / CEA10)</name>
    <name type="common">Neosartorya fumigata</name>
    <dbReference type="NCBI Taxonomy" id="451804"/>
    <lineage>
        <taxon>Eukaryota</taxon>
        <taxon>Fungi</taxon>
        <taxon>Dikarya</taxon>
        <taxon>Ascomycota</taxon>
        <taxon>Pezizomycotina</taxon>
        <taxon>Eurotiomycetes</taxon>
        <taxon>Eurotiomycetidae</taxon>
        <taxon>Eurotiales</taxon>
        <taxon>Aspergillaceae</taxon>
        <taxon>Aspergillus</taxon>
        <taxon>Aspergillus subgen. Fumigati</taxon>
    </lineage>
</organism>
<accession>B0Y551</accession>
<protein>
    <recommendedName>
        <fullName evidence="7">Rhodopsin domain-containing protein</fullName>
    </recommendedName>
</protein>
<proteinExistence type="inferred from homology"/>
<feature type="region of interest" description="Disordered" evidence="6">
    <location>
        <begin position="369"/>
        <end position="389"/>
    </location>
</feature>
<feature type="domain" description="Rhodopsin" evidence="7">
    <location>
        <begin position="41"/>
        <end position="232"/>
    </location>
</feature>
<comment type="subcellular location">
    <subcellularLocation>
        <location evidence="1">Membrane</location>
        <topology evidence="1">Multi-pass membrane protein</topology>
    </subcellularLocation>
</comment>
<evidence type="ECO:0000313" key="9">
    <source>
        <dbReference type="Proteomes" id="UP000001699"/>
    </source>
</evidence>
<dbReference type="Pfam" id="PF20684">
    <property type="entry name" value="Fung_rhodopsin"/>
    <property type="match status" value="1"/>
</dbReference>